<organism evidence="2 3">
    <name type="scientific">Magnetospirillum sulfuroxidans</name>
    <dbReference type="NCBI Taxonomy" id="611300"/>
    <lineage>
        <taxon>Bacteria</taxon>
        <taxon>Pseudomonadati</taxon>
        <taxon>Pseudomonadota</taxon>
        <taxon>Alphaproteobacteria</taxon>
        <taxon>Rhodospirillales</taxon>
        <taxon>Rhodospirillaceae</taxon>
        <taxon>Magnetospirillum</taxon>
    </lineage>
</organism>
<dbReference type="Gene3D" id="3.30.1050.10">
    <property type="entry name" value="SCP2 sterol-binding domain"/>
    <property type="match status" value="1"/>
</dbReference>
<accession>A0ABS5IHS5</accession>
<feature type="domain" description="SCP2" evidence="1">
    <location>
        <begin position="14"/>
        <end position="101"/>
    </location>
</feature>
<dbReference type="InterPro" id="IPR003033">
    <property type="entry name" value="SCP2_sterol-bd_dom"/>
</dbReference>
<evidence type="ECO:0000313" key="2">
    <source>
        <dbReference type="EMBL" id="MBR9973831.1"/>
    </source>
</evidence>
<dbReference type="Pfam" id="PF02036">
    <property type="entry name" value="SCP2"/>
    <property type="match status" value="1"/>
</dbReference>
<comment type="caution">
    <text evidence="2">The sequence shown here is derived from an EMBL/GenBank/DDBJ whole genome shotgun (WGS) entry which is preliminary data.</text>
</comment>
<gene>
    <name evidence="2" type="ORF">KEC16_19055</name>
</gene>
<dbReference type="SUPFAM" id="SSF55718">
    <property type="entry name" value="SCP-like"/>
    <property type="match status" value="1"/>
</dbReference>
<proteinExistence type="predicted"/>
<evidence type="ECO:0000259" key="1">
    <source>
        <dbReference type="Pfam" id="PF02036"/>
    </source>
</evidence>
<reference evidence="2 3" key="1">
    <citation type="submission" date="2021-04" db="EMBL/GenBank/DDBJ databases">
        <title>Magnetospirillum sulfuroxidans sp. nov., a facultative chemolithoautotrophic sulfur-oxidizing alphaproteobacterium isolated from freshwater sediment and proposals for Paramagetospirillum gen. nov., and Magnetospirillaceae fam. nov.</title>
        <authorList>
            <person name="Koziaeva V."/>
            <person name="Geelhoed J.S."/>
            <person name="Sorokin D.Y."/>
            <person name="Grouzdev D.S."/>
        </authorList>
    </citation>
    <scope>NUCLEOTIDE SEQUENCE [LARGE SCALE GENOMIC DNA]</scope>
    <source>
        <strain evidence="2 3">J10</strain>
    </source>
</reference>
<keyword evidence="3" id="KW-1185">Reference proteome</keyword>
<evidence type="ECO:0000313" key="3">
    <source>
        <dbReference type="Proteomes" id="UP000680714"/>
    </source>
</evidence>
<sequence>MGGLQVDLEDDLENSLPKLAGLGAVVCFDLGADGQWTVDARTRQPRLIRDGDLDPACTIKISAENLVKLMAGRMDPMLGYTLGKIKVQGSMGVAMKLVSALG</sequence>
<name>A0ABS5IHS5_9PROT</name>
<dbReference type="EMBL" id="JAGTUF010000033">
    <property type="protein sequence ID" value="MBR9973831.1"/>
    <property type="molecule type" value="Genomic_DNA"/>
</dbReference>
<dbReference type="InterPro" id="IPR036527">
    <property type="entry name" value="SCP2_sterol-bd_dom_sf"/>
</dbReference>
<protein>
    <submittedName>
        <fullName evidence="2">SCP2 sterol-binding domain-containing protein</fullName>
    </submittedName>
</protein>
<dbReference type="Proteomes" id="UP000680714">
    <property type="component" value="Unassembled WGS sequence"/>
</dbReference>